<dbReference type="InterPro" id="IPR050272">
    <property type="entry name" value="Isochorismatase-like_hydrls"/>
</dbReference>
<dbReference type="InterPro" id="IPR036380">
    <property type="entry name" value="Isochorismatase-like_sf"/>
</dbReference>
<feature type="domain" description="Isochorismatase-like" evidence="2">
    <location>
        <begin position="4"/>
        <end position="144"/>
    </location>
</feature>
<organism evidence="3">
    <name type="scientific">uncultured Sphingopyxis sp</name>
    <dbReference type="NCBI Taxonomy" id="310581"/>
    <lineage>
        <taxon>Bacteria</taxon>
        <taxon>Pseudomonadati</taxon>
        <taxon>Pseudomonadota</taxon>
        <taxon>Alphaproteobacteria</taxon>
        <taxon>Sphingomonadales</taxon>
        <taxon>Sphingomonadaceae</taxon>
        <taxon>Sphingopyxis</taxon>
        <taxon>environmental samples</taxon>
    </lineage>
</organism>
<accession>A0A1Y5PVU2</accession>
<sequence length="182" mass="19853">MSKAALIVIDVQRGMFAFPDQPPHDGEAVLSRIASLVARARETSTPLIFVQHDGGAGHPLEKPNEGWGVHPGTGYREGDAVVEKRNPDAFQNTDLQERLADLDVSTLVLTGMMTEYCVDTTCRRAFSLGYDVVLASDAHTTFSKPGLAGDMIVRHHNEILGNGFAKIETAADIEFKQYEALQ</sequence>
<dbReference type="SUPFAM" id="SSF52499">
    <property type="entry name" value="Isochorismatase-like hydrolases"/>
    <property type="match status" value="1"/>
</dbReference>
<dbReference type="EMBL" id="LT598653">
    <property type="protein sequence ID" value="SBV32806.1"/>
    <property type="molecule type" value="Genomic_DNA"/>
</dbReference>
<dbReference type="AlphaFoldDB" id="A0A1Y5PVU2"/>
<keyword evidence="1" id="KW-0378">Hydrolase</keyword>
<evidence type="ECO:0000256" key="1">
    <source>
        <dbReference type="ARBA" id="ARBA00022801"/>
    </source>
</evidence>
<proteinExistence type="predicted"/>
<evidence type="ECO:0000313" key="3">
    <source>
        <dbReference type="EMBL" id="SBV32806.1"/>
    </source>
</evidence>
<protein>
    <recommendedName>
        <fullName evidence="2">Isochorismatase-like domain-containing protein</fullName>
    </recommendedName>
</protein>
<dbReference type="Pfam" id="PF00857">
    <property type="entry name" value="Isochorismatase"/>
    <property type="match status" value="1"/>
</dbReference>
<dbReference type="InterPro" id="IPR000868">
    <property type="entry name" value="Isochorismatase-like_dom"/>
</dbReference>
<dbReference type="KEGG" id="sphu:SPPYR_1686"/>
<dbReference type="Gene3D" id="3.40.50.850">
    <property type="entry name" value="Isochorismatase-like"/>
    <property type="match status" value="1"/>
</dbReference>
<reference evidence="3" key="1">
    <citation type="submission" date="2016-03" db="EMBL/GenBank/DDBJ databases">
        <authorList>
            <person name="Ploux O."/>
        </authorList>
    </citation>
    <scope>NUCLEOTIDE SEQUENCE</scope>
    <source>
        <strain evidence="3">UC10</strain>
    </source>
</reference>
<dbReference type="PANTHER" id="PTHR43540">
    <property type="entry name" value="PEROXYUREIDOACRYLATE/UREIDOACRYLATE AMIDOHYDROLASE-RELATED"/>
    <property type="match status" value="1"/>
</dbReference>
<name>A0A1Y5PVU2_9SPHN</name>
<evidence type="ECO:0000259" key="2">
    <source>
        <dbReference type="Pfam" id="PF00857"/>
    </source>
</evidence>
<gene>
    <name evidence="3" type="ORF">SPPYR_1686</name>
</gene>
<dbReference type="RefSeq" id="WP_295326209.1">
    <property type="nucleotide sequence ID" value="NZ_LT598653.1"/>
</dbReference>
<dbReference type="CDD" id="cd01014">
    <property type="entry name" value="nicotinamidase_related"/>
    <property type="match status" value="1"/>
</dbReference>
<dbReference type="GO" id="GO:0016787">
    <property type="term" value="F:hydrolase activity"/>
    <property type="evidence" value="ECO:0007669"/>
    <property type="project" value="UniProtKB-KW"/>
</dbReference>
<dbReference type="PANTHER" id="PTHR43540:SF14">
    <property type="entry name" value="ISOCHORISMATASE"/>
    <property type="match status" value="1"/>
</dbReference>